<comment type="subcellular location">
    <subcellularLocation>
        <location evidence="1">Cytoplasm</location>
    </subcellularLocation>
</comment>
<evidence type="ECO:0000313" key="7">
    <source>
        <dbReference type="EMBL" id="SFZ98905.1"/>
    </source>
</evidence>
<keyword evidence="5" id="KW-0342">GTP-binding</keyword>
<dbReference type="Gene3D" id="3.40.50.300">
    <property type="entry name" value="P-loop containing nucleotide triphosphate hydrolases"/>
    <property type="match status" value="1"/>
</dbReference>
<organism evidence="7">
    <name type="scientific">hydrothermal vent metagenome</name>
    <dbReference type="NCBI Taxonomy" id="652676"/>
    <lineage>
        <taxon>unclassified sequences</taxon>
        <taxon>metagenomes</taxon>
        <taxon>ecological metagenomes</taxon>
    </lineage>
</organism>
<dbReference type="GO" id="GO:0003723">
    <property type="term" value="F:RNA binding"/>
    <property type="evidence" value="ECO:0007669"/>
    <property type="project" value="InterPro"/>
</dbReference>
<evidence type="ECO:0000256" key="2">
    <source>
        <dbReference type="ARBA" id="ARBA00022490"/>
    </source>
</evidence>
<dbReference type="Pfam" id="PF25461">
    <property type="entry name" value="Beta-barrel_SelB"/>
    <property type="match status" value="1"/>
</dbReference>
<dbReference type="NCBIfam" id="TIGR00475">
    <property type="entry name" value="selB"/>
    <property type="match status" value="1"/>
</dbReference>
<dbReference type="PANTHER" id="PTHR43721:SF11">
    <property type="entry name" value="SELENOCYSTEINE-SPECIFIC ELONGATION FACTOR"/>
    <property type="match status" value="1"/>
</dbReference>
<dbReference type="Gene3D" id="2.40.30.10">
    <property type="entry name" value="Translation factors"/>
    <property type="match status" value="1"/>
</dbReference>
<dbReference type="InterPro" id="IPR031157">
    <property type="entry name" value="G_TR_CS"/>
</dbReference>
<name>A0A1W1EFU8_9ZZZZ</name>
<dbReference type="Pfam" id="PF09107">
    <property type="entry name" value="WHD_3rd_SelB"/>
    <property type="match status" value="1"/>
</dbReference>
<dbReference type="InterPro" id="IPR050055">
    <property type="entry name" value="EF-Tu_GTPase"/>
</dbReference>
<keyword evidence="7" id="KW-0251">Elongation factor</keyword>
<dbReference type="SUPFAM" id="SSF50447">
    <property type="entry name" value="Translation proteins"/>
    <property type="match status" value="1"/>
</dbReference>
<dbReference type="SUPFAM" id="SSF52540">
    <property type="entry name" value="P-loop containing nucleoside triphosphate hydrolases"/>
    <property type="match status" value="1"/>
</dbReference>
<dbReference type="InterPro" id="IPR005225">
    <property type="entry name" value="Small_GTP-bd"/>
</dbReference>
<dbReference type="EMBL" id="FPKX01000067">
    <property type="protein sequence ID" value="SFZ98905.1"/>
    <property type="molecule type" value="Genomic_DNA"/>
</dbReference>
<dbReference type="InterPro" id="IPR015191">
    <property type="entry name" value="SelB_WHD4"/>
</dbReference>
<dbReference type="AlphaFoldDB" id="A0A1W1EFU8"/>
<sequence length="612" mass="69073">MSSYIIGTCGHVDHGKTAIIKAINGYEGDTLKEEKDRGITIDLSFSNISQDGKNIAFIDVPGHEKLVKNMISGAFGFDSVMIVVSAAEGIKPQTVEHLEILKLLGVKDAILVISKKDLVPKDELNTKILEIQTFITKYKFNIQGVLPVSIYDEASIDRLKRKLFSLKLKDKEEQNFFRMYIDRTFSIKGKGSIVTGTVLGQALTLRDKLFICDINKAAKIKNIQVHDQDVESANISNRVAMNLANVDSKELKKGFLISKKGYLRGFKTIDIAFSTLGEENMLHHNKNYIIYIGSRRVEAKINLIGTDYPIPEGFATIKASSDIFSIYGEKLIIRDSNKTVAGGVVLNPISDPLKKRQRLELLNALEERDFAKAYIVLLEAHKKGLGLVSSAQRFALSHEEALNEAKALEGCFIDEKALIIYPLASQIIIIDAIRAIYEKNPYALLSVSSIKLRLVWASDAFIQAAIDFLVEDGLLIKEKNLYKNSNVKEDISDVLESRILKMLEDEDVAPTAPYNIYDSLDLDRKSGDDILKALCRRKEVVRIEHNIFMHAKSLTKLMTHMKEIIKLEGHIDLKILKEHYPLSRKYLIAYLDYLDKFSDIMNEKGKRFFVHQ</sequence>
<feature type="domain" description="Tr-type G" evidence="6">
    <location>
        <begin position="1"/>
        <end position="171"/>
    </location>
</feature>
<dbReference type="InterPro" id="IPR000795">
    <property type="entry name" value="T_Tr_GTP-bd_dom"/>
</dbReference>
<evidence type="ECO:0000256" key="1">
    <source>
        <dbReference type="ARBA" id="ARBA00004496"/>
    </source>
</evidence>
<proteinExistence type="predicted"/>
<dbReference type="GO" id="GO:0003924">
    <property type="term" value="F:GTPase activity"/>
    <property type="evidence" value="ECO:0007669"/>
    <property type="project" value="InterPro"/>
</dbReference>
<dbReference type="GO" id="GO:0001514">
    <property type="term" value="P:selenocysteine incorporation"/>
    <property type="evidence" value="ECO:0007669"/>
    <property type="project" value="InterPro"/>
</dbReference>
<dbReference type="PROSITE" id="PS51722">
    <property type="entry name" value="G_TR_2"/>
    <property type="match status" value="1"/>
</dbReference>
<dbReference type="InterPro" id="IPR004535">
    <property type="entry name" value="Transl_elong_SelB"/>
</dbReference>
<accession>A0A1W1EFU8</accession>
<dbReference type="CDD" id="cd04171">
    <property type="entry name" value="SelB"/>
    <property type="match status" value="1"/>
</dbReference>
<dbReference type="GO" id="GO:0005525">
    <property type="term" value="F:GTP binding"/>
    <property type="evidence" value="ECO:0007669"/>
    <property type="project" value="UniProtKB-KW"/>
</dbReference>
<dbReference type="NCBIfam" id="TIGR00231">
    <property type="entry name" value="small_GTP"/>
    <property type="match status" value="1"/>
</dbReference>
<evidence type="ECO:0000256" key="3">
    <source>
        <dbReference type="ARBA" id="ARBA00022741"/>
    </source>
</evidence>
<dbReference type="Pfam" id="PF00009">
    <property type="entry name" value="GTP_EFTU"/>
    <property type="match status" value="1"/>
</dbReference>
<keyword evidence="3" id="KW-0547">Nucleotide-binding</keyword>
<keyword evidence="2" id="KW-0963">Cytoplasm</keyword>
<dbReference type="CDD" id="cd03696">
    <property type="entry name" value="SelB_II"/>
    <property type="match status" value="1"/>
</dbReference>
<dbReference type="Gene3D" id="1.10.10.2770">
    <property type="match status" value="1"/>
</dbReference>
<evidence type="ECO:0000259" key="6">
    <source>
        <dbReference type="PROSITE" id="PS51722"/>
    </source>
</evidence>
<reference evidence="7" key="1">
    <citation type="submission" date="2016-10" db="EMBL/GenBank/DDBJ databases">
        <authorList>
            <person name="de Groot N.N."/>
        </authorList>
    </citation>
    <scope>NUCLEOTIDE SEQUENCE</scope>
</reference>
<dbReference type="InterPro" id="IPR057335">
    <property type="entry name" value="Beta-barrel_SelB"/>
</dbReference>
<dbReference type="InterPro" id="IPR009000">
    <property type="entry name" value="Transl_B-barrel_sf"/>
</dbReference>
<dbReference type="SUPFAM" id="SSF50465">
    <property type="entry name" value="EF-Tu/eEF-1alpha/eIF2-gamma C-terminal domain"/>
    <property type="match status" value="1"/>
</dbReference>
<dbReference type="PANTHER" id="PTHR43721">
    <property type="entry name" value="ELONGATION FACTOR TU-RELATED"/>
    <property type="match status" value="1"/>
</dbReference>
<dbReference type="InterPro" id="IPR027417">
    <property type="entry name" value="P-loop_NTPase"/>
</dbReference>
<gene>
    <name evidence="7" type="ORF">MNB_SV-5-309</name>
</gene>
<dbReference type="GO" id="GO:0005737">
    <property type="term" value="C:cytoplasm"/>
    <property type="evidence" value="ECO:0007669"/>
    <property type="project" value="UniProtKB-SubCell"/>
</dbReference>
<dbReference type="PROSITE" id="PS00301">
    <property type="entry name" value="G_TR_1"/>
    <property type="match status" value="1"/>
</dbReference>
<dbReference type="GO" id="GO:0003746">
    <property type="term" value="F:translation elongation factor activity"/>
    <property type="evidence" value="ECO:0007669"/>
    <property type="project" value="UniProtKB-KW"/>
</dbReference>
<evidence type="ECO:0000256" key="4">
    <source>
        <dbReference type="ARBA" id="ARBA00022917"/>
    </source>
</evidence>
<evidence type="ECO:0000256" key="5">
    <source>
        <dbReference type="ARBA" id="ARBA00023134"/>
    </source>
</evidence>
<keyword evidence="4" id="KW-0648">Protein biosynthesis</keyword>
<protein>
    <submittedName>
        <fullName evidence="7">Selenocysteine-specific translation elongation factor</fullName>
    </submittedName>
</protein>
<dbReference type="InterPro" id="IPR009001">
    <property type="entry name" value="Transl_elong_EF1A/Init_IF2_C"/>
</dbReference>